<dbReference type="RefSeq" id="XP_007783795.1">
    <property type="nucleotide sequence ID" value="XM_007785605.1"/>
</dbReference>
<evidence type="ECO:0000313" key="2">
    <source>
        <dbReference type="Proteomes" id="UP000016924"/>
    </source>
</evidence>
<dbReference type="Gene3D" id="3.40.50.720">
    <property type="entry name" value="NAD(P)-binding Rossmann-like Domain"/>
    <property type="match status" value="1"/>
</dbReference>
<sequence length="285" mass="31775">MGGGPMPDTVDLLILGAGWTSTFLIPLLTRSKISHAATTTTGRDNTIPFKFDPTSNSLDQYKTLPSAKTVLITFPLTGTGQSDLLTRSYRQIHGGSNNWIQLGSTGIYKNDSDWSDETSPYDTSNARAIAEDELLTHASGCVLNLAGLYGGSRDPKNWITRVAKTKAEVKAKGALHLIHGEDVARAILGVHRHFTPGRRWIITDLHVYDWWDLIESWGAEARERARSTMGEEEAEKLEFVKWVGELMVEEGVRALPRDVETLGRRLDSREFWRTVGVWPSQGRVR</sequence>
<dbReference type="STRING" id="1168221.R7Z309"/>
<dbReference type="OMA" id="SIHMIHG"/>
<protein>
    <recommendedName>
        <fullName evidence="3">NAD-dependent epimerase/dehydratase domain-containing protein</fullName>
    </recommendedName>
</protein>
<dbReference type="SUPFAM" id="SSF51735">
    <property type="entry name" value="NAD(P)-binding Rossmann-fold domains"/>
    <property type="match status" value="1"/>
</dbReference>
<dbReference type="GeneID" id="19904999"/>
<dbReference type="PANTHER" id="PTHR40129">
    <property type="entry name" value="KETOPANTOATE REDUCTASE N-TERMINAL DOMAIN-CONTAINING PROTEIN"/>
    <property type="match status" value="1"/>
</dbReference>
<dbReference type="PANTHER" id="PTHR40129:SF2">
    <property type="entry name" value="KETOPANTOATE REDUCTASE N-TERMINAL DOMAIN-CONTAINING PROTEIN"/>
    <property type="match status" value="1"/>
</dbReference>
<organism evidence="1 2">
    <name type="scientific">Coniosporium apollinis (strain CBS 100218)</name>
    <name type="common">Rock-inhabiting black yeast</name>
    <dbReference type="NCBI Taxonomy" id="1168221"/>
    <lineage>
        <taxon>Eukaryota</taxon>
        <taxon>Fungi</taxon>
        <taxon>Dikarya</taxon>
        <taxon>Ascomycota</taxon>
        <taxon>Pezizomycotina</taxon>
        <taxon>Dothideomycetes</taxon>
        <taxon>Dothideomycetes incertae sedis</taxon>
        <taxon>Coniosporium</taxon>
    </lineage>
</organism>
<accession>R7Z309</accession>
<dbReference type="EMBL" id="JH767597">
    <property type="protein sequence ID" value="EON68478.1"/>
    <property type="molecule type" value="Genomic_DNA"/>
</dbReference>
<dbReference type="AlphaFoldDB" id="R7Z309"/>
<dbReference type="InterPro" id="IPR036291">
    <property type="entry name" value="NAD(P)-bd_dom_sf"/>
</dbReference>
<name>R7Z309_CONA1</name>
<evidence type="ECO:0008006" key="3">
    <source>
        <dbReference type="Google" id="ProtNLM"/>
    </source>
</evidence>
<proteinExistence type="predicted"/>
<dbReference type="Proteomes" id="UP000016924">
    <property type="component" value="Unassembled WGS sequence"/>
</dbReference>
<evidence type="ECO:0000313" key="1">
    <source>
        <dbReference type="EMBL" id="EON68478.1"/>
    </source>
</evidence>
<dbReference type="OrthoDB" id="674948at2759"/>
<dbReference type="eggNOG" id="ENOG502RXTJ">
    <property type="taxonomic scope" value="Eukaryota"/>
</dbReference>
<gene>
    <name evidence="1" type="ORF">W97_07688</name>
</gene>
<reference evidence="2" key="1">
    <citation type="submission" date="2012-06" db="EMBL/GenBank/DDBJ databases">
        <title>The genome sequence of Coniosporium apollinis CBS 100218.</title>
        <authorList>
            <consortium name="The Broad Institute Genome Sequencing Platform"/>
            <person name="Cuomo C."/>
            <person name="Gorbushina A."/>
            <person name="Noack S."/>
            <person name="Walker B."/>
            <person name="Young S.K."/>
            <person name="Zeng Q."/>
            <person name="Gargeya S."/>
            <person name="Fitzgerald M."/>
            <person name="Haas B."/>
            <person name="Abouelleil A."/>
            <person name="Alvarado L."/>
            <person name="Arachchi H.M."/>
            <person name="Berlin A.M."/>
            <person name="Chapman S.B."/>
            <person name="Goldberg J."/>
            <person name="Griggs A."/>
            <person name="Gujja S."/>
            <person name="Hansen M."/>
            <person name="Howarth C."/>
            <person name="Imamovic A."/>
            <person name="Larimer J."/>
            <person name="McCowan C."/>
            <person name="Montmayeur A."/>
            <person name="Murphy C."/>
            <person name="Neiman D."/>
            <person name="Pearson M."/>
            <person name="Priest M."/>
            <person name="Roberts A."/>
            <person name="Saif S."/>
            <person name="Shea T."/>
            <person name="Sisk P."/>
            <person name="Sykes S."/>
            <person name="Wortman J."/>
            <person name="Nusbaum C."/>
            <person name="Birren B."/>
        </authorList>
    </citation>
    <scope>NUCLEOTIDE SEQUENCE [LARGE SCALE GENOMIC DNA]</scope>
    <source>
        <strain evidence="2">CBS 100218</strain>
    </source>
</reference>
<dbReference type="HOGENOM" id="CLU_044092_0_0_1"/>
<keyword evidence="2" id="KW-1185">Reference proteome</keyword>